<dbReference type="Pfam" id="PF02945">
    <property type="entry name" value="Endonuclease_7"/>
    <property type="match status" value="1"/>
</dbReference>
<evidence type="ECO:0000313" key="2">
    <source>
        <dbReference type="EMBL" id="ALA48165.1"/>
    </source>
</evidence>
<feature type="region of interest" description="Disordered" evidence="1">
    <location>
        <begin position="33"/>
        <end position="55"/>
    </location>
</feature>
<dbReference type="OrthoDB" id="27676at10239"/>
<proteinExistence type="predicted"/>
<evidence type="ECO:0000256" key="1">
    <source>
        <dbReference type="SAM" id="MobiDB-lite"/>
    </source>
</evidence>
<protein>
    <recommendedName>
        <fullName evidence="4">Endonuclease VII</fullName>
    </recommendedName>
</protein>
<organism evidence="2 3">
    <name type="scientific">Mycobacterium phage Phlei</name>
    <dbReference type="NCBI Taxonomy" id="1690684"/>
    <lineage>
        <taxon>Viruses</taxon>
        <taxon>Duplodnaviria</taxon>
        <taxon>Heunggongvirae</taxon>
        <taxon>Uroviricota</taxon>
        <taxon>Caudoviricetes</taxon>
        <taxon>Phleivirus</taxon>
        <taxon>Phleivirus Phlei</taxon>
    </lineage>
</organism>
<keyword evidence="3" id="KW-1185">Reference proteome</keyword>
<dbReference type="SUPFAM" id="SSF54060">
    <property type="entry name" value="His-Me finger endonucleases"/>
    <property type="match status" value="1"/>
</dbReference>
<sequence length="164" mass="18753">MTVRKPKKRYPPANVTARRRSCVDCQAEGITTKRKAPHPGPRCTTHHRAKKAQRRNSSWAARIQVTYGITEEEYWKIYEFQGGSCYICRRATGQKKRLSVDHDHKTGIVRGLLCASCNRYVLGHLRDDPEALERAIDYLEWPPAVALLGERIAPIEAEKVELRA</sequence>
<dbReference type="InterPro" id="IPR044925">
    <property type="entry name" value="His-Me_finger_sf"/>
</dbReference>
<name>A0A0N6WN49_9CAUD</name>
<dbReference type="Gene3D" id="3.40.1800.10">
    <property type="entry name" value="His-Me finger endonucleases"/>
    <property type="match status" value="1"/>
</dbReference>
<evidence type="ECO:0008006" key="4">
    <source>
        <dbReference type="Google" id="ProtNLM"/>
    </source>
</evidence>
<dbReference type="EMBL" id="KT206225">
    <property type="protein sequence ID" value="ALA48165.1"/>
    <property type="molecule type" value="Genomic_DNA"/>
</dbReference>
<dbReference type="InterPro" id="IPR004211">
    <property type="entry name" value="Endonuclease_7"/>
</dbReference>
<dbReference type="RefSeq" id="YP_009188046.1">
    <property type="nucleotide sequence ID" value="NC_028662.1"/>
</dbReference>
<dbReference type="GeneID" id="26517099"/>
<dbReference type="InterPro" id="IPR038563">
    <property type="entry name" value="Endonuclease_7_sf"/>
</dbReference>
<evidence type="ECO:0000313" key="3">
    <source>
        <dbReference type="Proteomes" id="UP000203948"/>
    </source>
</evidence>
<accession>A0A0N6WN49</accession>
<dbReference type="Proteomes" id="UP000203948">
    <property type="component" value="Segment"/>
</dbReference>
<reference evidence="2 3" key="1">
    <citation type="journal article" date="2016" name="Arch. Virol.">
        <title>Genome sequence of a cluster A13 mycobacteriophage detected in Mycobacterium phlei over a half century ago.</title>
        <authorList>
            <person name="Marton S."/>
            <person name="Feher E."/>
            <person name="Horvath B."/>
            <person name="Haber K."/>
            <person name="Somogyi P."/>
            <person name="Minarovits J."/>
            <person name="Banyai K."/>
        </authorList>
    </citation>
    <scope>NUCLEOTIDE SEQUENCE [LARGE SCALE GENOMIC DNA]</scope>
</reference>
<feature type="compositionally biased region" description="Basic residues" evidence="1">
    <location>
        <begin position="44"/>
        <end position="54"/>
    </location>
</feature>
<dbReference type="KEGG" id="vg:26517099"/>